<dbReference type="EMBL" id="VJZL01000003">
    <property type="protein sequence ID" value="TRX12522.1"/>
    <property type="molecule type" value="Genomic_DNA"/>
</dbReference>
<proteinExistence type="predicted"/>
<gene>
    <name evidence="1" type="ORF">FNW11_03015</name>
</gene>
<evidence type="ECO:0000313" key="2">
    <source>
        <dbReference type="Proteomes" id="UP000318669"/>
    </source>
</evidence>
<evidence type="ECO:0000313" key="1">
    <source>
        <dbReference type="EMBL" id="TRX12522.1"/>
    </source>
</evidence>
<comment type="caution">
    <text evidence="1">The sequence shown here is derived from an EMBL/GenBank/DDBJ whole genome shotgun (WGS) entry which is preliminary data.</text>
</comment>
<sequence>MIFIPSILDFKNEDTFLDLKNRFLNYDERSPSLTPELLLSSIKQTDFEIIYKRMTSYEDQTYHTIYFYKDFLPKKIPFIADQEIRNINLEIEKSFKYKSSECKLYLDEKLKVLKELNLILSKTEFVKEDLKVLLLNENEKIIEFIYSHEIWNNVINHSNKIKLRLSRSEIICLFFLLKQKGLTESKYDNELGKLIENSFEYYSENDDSYKEIKLANKLLASFKNGDKSITTAAESLKNLLSDEDLYTLKQ</sequence>
<name>A0A553BW77_9FLAO</name>
<protein>
    <submittedName>
        <fullName evidence="1">Uncharacterized protein</fullName>
    </submittedName>
</protein>
<dbReference type="RefSeq" id="WP_144064498.1">
    <property type="nucleotide sequence ID" value="NZ_VJZL01000003.1"/>
</dbReference>
<dbReference type="AlphaFoldDB" id="A0A553BW77"/>
<dbReference type="Proteomes" id="UP000318669">
    <property type="component" value="Unassembled WGS sequence"/>
</dbReference>
<organism evidence="1 2">
    <name type="scientific">Flavobacterium gawalongense</name>
    <dbReference type="NCBI Taxonomy" id="2594432"/>
    <lineage>
        <taxon>Bacteria</taxon>
        <taxon>Pseudomonadati</taxon>
        <taxon>Bacteroidota</taxon>
        <taxon>Flavobacteriia</taxon>
        <taxon>Flavobacteriales</taxon>
        <taxon>Flavobacteriaceae</taxon>
        <taxon>Flavobacterium</taxon>
    </lineage>
</organism>
<accession>A0A553BW77</accession>
<reference evidence="1 2" key="1">
    <citation type="submission" date="2019-07" db="EMBL/GenBank/DDBJ databases">
        <title>Novel species of Flavobacterium.</title>
        <authorList>
            <person name="Liu Q."/>
            <person name="Xin Y.-H."/>
        </authorList>
    </citation>
    <scope>NUCLEOTIDE SEQUENCE [LARGE SCALE GENOMIC DNA]</scope>
    <source>
        <strain evidence="1 2">GSR22</strain>
    </source>
</reference>